<dbReference type="AlphaFoldDB" id="A0A917MQU4"/>
<dbReference type="SUPFAM" id="SSF56601">
    <property type="entry name" value="beta-lactamase/transpeptidase-like"/>
    <property type="match status" value="1"/>
</dbReference>
<evidence type="ECO:0000256" key="1">
    <source>
        <dbReference type="ARBA" id="ARBA00011076"/>
    </source>
</evidence>
<keyword evidence="7" id="KW-0007">Acetylation</keyword>
<dbReference type="Gene3D" id="3.30.750.24">
    <property type="entry name" value="STAS domain"/>
    <property type="match status" value="1"/>
</dbReference>
<protein>
    <recommendedName>
        <fullName evidence="6 7">Glutaminase</fullName>
        <ecNumber evidence="3 7">3.5.1.2</ecNumber>
    </recommendedName>
</protein>
<feature type="binding site" evidence="7">
    <location>
        <position position="167"/>
    </location>
    <ligand>
        <name>substrate</name>
    </ligand>
</feature>
<dbReference type="Gene3D" id="3.40.710.10">
    <property type="entry name" value="DD-peptidase/beta-lactamase superfamily"/>
    <property type="match status" value="1"/>
</dbReference>
<dbReference type="NCBIfam" id="NF002134">
    <property type="entry name" value="PRK00971.1-4"/>
    <property type="match status" value="1"/>
</dbReference>
<evidence type="ECO:0000256" key="7">
    <source>
        <dbReference type="HAMAP-Rule" id="MF_00313"/>
    </source>
</evidence>
<evidence type="ECO:0000313" key="9">
    <source>
        <dbReference type="EMBL" id="GGH58469.1"/>
    </source>
</evidence>
<evidence type="ECO:0000256" key="6">
    <source>
        <dbReference type="ARBA" id="ARBA00070405"/>
    </source>
</evidence>
<feature type="binding site" evidence="7">
    <location>
        <position position="160"/>
    </location>
    <ligand>
        <name>substrate</name>
    </ligand>
</feature>
<dbReference type="EMBL" id="BMDC01000001">
    <property type="protein sequence ID" value="GGH58469.1"/>
    <property type="molecule type" value="Genomic_DNA"/>
</dbReference>
<dbReference type="NCBIfam" id="TIGR03814">
    <property type="entry name" value="Gln_ase"/>
    <property type="match status" value="1"/>
</dbReference>
<comment type="subunit">
    <text evidence="2 7">Homotetramer.</text>
</comment>
<dbReference type="RefSeq" id="WP_188358716.1">
    <property type="nucleotide sequence ID" value="NZ_BMDC01000001.1"/>
</dbReference>
<proteinExistence type="inferred from homology"/>
<dbReference type="GO" id="GO:0004359">
    <property type="term" value="F:glutaminase activity"/>
    <property type="evidence" value="ECO:0007669"/>
    <property type="project" value="UniProtKB-UniRule"/>
</dbReference>
<dbReference type="HAMAP" id="MF_00313">
    <property type="entry name" value="Glutaminase"/>
    <property type="match status" value="1"/>
</dbReference>
<dbReference type="PROSITE" id="PS50801">
    <property type="entry name" value="STAS"/>
    <property type="match status" value="1"/>
</dbReference>
<name>A0A917MQU4_9MICC</name>
<evidence type="ECO:0000259" key="8">
    <source>
        <dbReference type="PROSITE" id="PS50801"/>
    </source>
</evidence>
<evidence type="ECO:0000256" key="3">
    <source>
        <dbReference type="ARBA" id="ARBA00012918"/>
    </source>
</evidence>
<accession>A0A917MQU4</accession>
<feature type="binding site" evidence="7">
    <location>
        <position position="261"/>
    </location>
    <ligand>
        <name>substrate</name>
    </ligand>
</feature>
<evidence type="ECO:0000256" key="2">
    <source>
        <dbReference type="ARBA" id="ARBA00011881"/>
    </source>
</evidence>
<keyword evidence="4 7" id="KW-0378">Hydrolase</keyword>
<evidence type="ECO:0000313" key="10">
    <source>
        <dbReference type="Proteomes" id="UP000600171"/>
    </source>
</evidence>
<dbReference type="Proteomes" id="UP000600171">
    <property type="component" value="Unassembled WGS sequence"/>
</dbReference>
<feature type="binding site" evidence="7">
    <location>
        <position position="191"/>
    </location>
    <ligand>
        <name>substrate</name>
    </ligand>
</feature>
<feature type="binding site" evidence="7">
    <location>
        <position position="114"/>
    </location>
    <ligand>
        <name>substrate</name>
    </ligand>
</feature>
<organism evidence="9 10">
    <name type="scientific">Rothia aerolata</name>
    <dbReference type="NCBI Taxonomy" id="1812262"/>
    <lineage>
        <taxon>Bacteria</taxon>
        <taxon>Bacillati</taxon>
        <taxon>Actinomycetota</taxon>
        <taxon>Actinomycetes</taxon>
        <taxon>Micrococcales</taxon>
        <taxon>Micrococcaceae</taxon>
        <taxon>Rothia</taxon>
    </lineage>
</organism>
<dbReference type="GO" id="GO:0006543">
    <property type="term" value="P:L-glutamine catabolic process"/>
    <property type="evidence" value="ECO:0007669"/>
    <property type="project" value="TreeGrafter"/>
</dbReference>
<reference evidence="9 10" key="1">
    <citation type="journal article" date="2014" name="Int. J. Syst. Evol. Microbiol.">
        <title>Complete genome sequence of Corynebacterium casei LMG S-19264T (=DSM 44701T), isolated from a smear-ripened cheese.</title>
        <authorList>
            <consortium name="US DOE Joint Genome Institute (JGI-PGF)"/>
            <person name="Walter F."/>
            <person name="Albersmeier A."/>
            <person name="Kalinowski J."/>
            <person name="Ruckert C."/>
        </authorList>
    </citation>
    <scope>NUCLEOTIDE SEQUENCE [LARGE SCALE GENOMIC DNA]</scope>
    <source>
        <strain evidence="9 10">CCM 8669</strain>
    </source>
</reference>
<feature type="domain" description="STAS" evidence="8">
    <location>
        <begin position="328"/>
        <end position="417"/>
    </location>
</feature>
<comment type="similarity">
    <text evidence="1 7">Belongs to the glutaminase family.</text>
</comment>
<sequence>MKSPVTDYLEDLLTSTRDENSGELAAYIPELAKADPNKFAIALTTVDGRSYAVGDVDHEFSLQSISKPFAYALALADRGLSHVISKVGVEPSGEAFNELSVEEGTQRPDNPMINVGAIAIHSMLVSDSAGQQERIDHLLDFLSRLAGRQLHIDQSVFESEKETAQRNLAMAHMLKSFGLFEAEAHEVVEGYIAQCAIKVNVQDLSIMGATFANGGVQPITGEQTVDSIVARQVLSVMVSAGMYDGSGTWFAQVGIPAKSGVSGGVLGVLPSQLGIGVFSPRLDEKGNSVRSIEVFKQLSAQMGLHMMNAEAYSYEAVRLVRQVGSETVIELQGRLEFTNAEETLHRLENMKLECADLVVDLTRVSEANRVGRAMLLDGLNAIQDEGIQVSLLDPDNVLKMRGECEDDGIQVLSASSE</sequence>
<dbReference type="PANTHER" id="PTHR12544:SF29">
    <property type="entry name" value="GLUTAMINASE"/>
    <property type="match status" value="1"/>
</dbReference>
<comment type="catalytic activity">
    <reaction evidence="5 7">
        <text>L-glutamine + H2O = L-glutamate + NH4(+)</text>
        <dbReference type="Rhea" id="RHEA:15889"/>
        <dbReference type="ChEBI" id="CHEBI:15377"/>
        <dbReference type="ChEBI" id="CHEBI:28938"/>
        <dbReference type="ChEBI" id="CHEBI:29985"/>
        <dbReference type="ChEBI" id="CHEBI:58359"/>
        <dbReference type="EC" id="3.5.1.2"/>
    </reaction>
</comment>
<dbReference type="FunFam" id="3.40.710.10:FF:000005">
    <property type="entry name" value="Glutaminase"/>
    <property type="match status" value="1"/>
</dbReference>
<dbReference type="PANTHER" id="PTHR12544">
    <property type="entry name" value="GLUTAMINASE"/>
    <property type="match status" value="1"/>
</dbReference>
<feature type="binding site" evidence="7">
    <location>
        <position position="243"/>
    </location>
    <ligand>
        <name>substrate</name>
    </ligand>
</feature>
<dbReference type="EC" id="3.5.1.2" evidence="3 7"/>
<dbReference type="SUPFAM" id="SSF52091">
    <property type="entry name" value="SpoIIaa-like"/>
    <property type="match status" value="1"/>
</dbReference>
<dbReference type="GO" id="GO:0006537">
    <property type="term" value="P:glutamate biosynthetic process"/>
    <property type="evidence" value="ECO:0007669"/>
    <property type="project" value="TreeGrafter"/>
</dbReference>
<dbReference type="InterPro" id="IPR002645">
    <property type="entry name" value="STAS_dom"/>
</dbReference>
<feature type="binding site" evidence="7">
    <location>
        <position position="64"/>
    </location>
    <ligand>
        <name>substrate</name>
    </ligand>
</feature>
<evidence type="ECO:0000256" key="5">
    <source>
        <dbReference type="ARBA" id="ARBA00049534"/>
    </source>
</evidence>
<keyword evidence="10" id="KW-1185">Reference proteome</keyword>
<dbReference type="InterPro" id="IPR036513">
    <property type="entry name" value="STAS_dom_sf"/>
</dbReference>
<evidence type="ECO:0000256" key="4">
    <source>
        <dbReference type="ARBA" id="ARBA00022801"/>
    </source>
</evidence>
<dbReference type="Pfam" id="PF04960">
    <property type="entry name" value="Glutaminase"/>
    <property type="match status" value="1"/>
</dbReference>
<comment type="caution">
    <text evidence="9">The sequence shown here is derived from an EMBL/GenBank/DDBJ whole genome shotgun (WGS) entry which is preliminary data.</text>
</comment>
<dbReference type="InterPro" id="IPR012338">
    <property type="entry name" value="Beta-lactam/transpept-like"/>
</dbReference>
<gene>
    <name evidence="7 9" type="primary">glsA</name>
    <name evidence="9" type="ORF">GCM10007359_04690</name>
</gene>
<dbReference type="InterPro" id="IPR015868">
    <property type="entry name" value="Glutaminase"/>
</dbReference>